<evidence type="ECO:0000313" key="2">
    <source>
        <dbReference type="EMBL" id="PIV45349.1"/>
    </source>
</evidence>
<dbReference type="PROSITE" id="PS51061">
    <property type="entry name" value="R3H"/>
    <property type="match status" value="1"/>
</dbReference>
<reference evidence="3" key="1">
    <citation type="submission" date="2017-09" db="EMBL/GenBank/DDBJ databases">
        <title>Depth-based differentiation of microbial function through sediment-hosted aquifers and enrichment of novel symbionts in the deep terrestrial subsurface.</title>
        <authorList>
            <person name="Probst A.J."/>
            <person name="Ladd B."/>
            <person name="Jarett J.K."/>
            <person name="Geller-Mcgrath D.E."/>
            <person name="Sieber C.M.K."/>
            <person name="Emerson J.B."/>
            <person name="Anantharaman K."/>
            <person name="Thomas B.C."/>
            <person name="Malmstrom R."/>
            <person name="Stieglmeier M."/>
            <person name="Klingl A."/>
            <person name="Woyke T."/>
            <person name="Ryan C.M."/>
            <person name="Banfield J.F."/>
        </authorList>
    </citation>
    <scope>NUCLEOTIDE SEQUENCE [LARGE SCALE GENOMIC DNA]</scope>
</reference>
<sequence length="152" mass="17617">MNQQNLETIKKTAEEFFQKTTFGIEVEVLPEEEGAVPINLETEEPQILIGEEGQTLAEIQHLLKAILKRKISEPFYINLDINNYKQKKYEYLKEMARSAADEVALAKKEKTLVPMPAYERRIIHLELSNRLDVVTESVGREPERKVVIRPRP</sequence>
<dbReference type="AlphaFoldDB" id="A0A2M7DA64"/>
<proteinExistence type="predicted"/>
<dbReference type="InterPro" id="IPR015946">
    <property type="entry name" value="KH_dom-like_a/b"/>
</dbReference>
<dbReference type="InterPro" id="IPR036867">
    <property type="entry name" value="R3H_dom_sf"/>
</dbReference>
<dbReference type="InterPro" id="IPR001374">
    <property type="entry name" value="R3H_dom"/>
</dbReference>
<name>A0A2M7DA64_9BACT</name>
<gene>
    <name evidence="2" type="ORF">COS25_00365</name>
</gene>
<dbReference type="InterPro" id="IPR039247">
    <property type="entry name" value="KhpB"/>
</dbReference>
<dbReference type="PANTHER" id="PTHR35800:SF1">
    <property type="entry name" value="RNA-BINDING PROTEIN KHPB"/>
    <property type="match status" value="1"/>
</dbReference>
<dbReference type="CDD" id="cd02644">
    <property type="entry name" value="R3H_jag"/>
    <property type="match status" value="1"/>
</dbReference>
<dbReference type="Proteomes" id="UP000230864">
    <property type="component" value="Unassembled WGS sequence"/>
</dbReference>
<evidence type="ECO:0000313" key="3">
    <source>
        <dbReference type="Proteomes" id="UP000230864"/>
    </source>
</evidence>
<evidence type="ECO:0000259" key="1">
    <source>
        <dbReference type="PROSITE" id="PS51061"/>
    </source>
</evidence>
<dbReference type="SMART" id="SM00393">
    <property type="entry name" value="R3H"/>
    <property type="match status" value="1"/>
</dbReference>
<organism evidence="2 3">
    <name type="scientific">Candidatus Nealsonbacteria bacterium CG02_land_8_20_14_3_00_37_10</name>
    <dbReference type="NCBI Taxonomy" id="1974699"/>
    <lineage>
        <taxon>Bacteria</taxon>
        <taxon>Candidatus Nealsoniibacteriota</taxon>
    </lineage>
</organism>
<dbReference type="Gene3D" id="3.30.1370.50">
    <property type="entry name" value="R3H-like domain"/>
    <property type="match status" value="1"/>
</dbReference>
<dbReference type="Gene3D" id="3.30.300.20">
    <property type="match status" value="1"/>
</dbReference>
<dbReference type="InterPro" id="IPR034079">
    <property type="entry name" value="R3H_KhpB"/>
</dbReference>
<protein>
    <recommendedName>
        <fullName evidence="1">R3H domain-containing protein</fullName>
    </recommendedName>
</protein>
<accession>A0A2M7DA64</accession>
<dbReference type="EMBL" id="PETZ01000008">
    <property type="protein sequence ID" value="PIV45349.1"/>
    <property type="molecule type" value="Genomic_DNA"/>
</dbReference>
<comment type="caution">
    <text evidence="2">The sequence shown here is derived from an EMBL/GenBank/DDBJ whole genome shotgun (WGS) entry which is preliminary data.</text>
</comment>
<dbReference type="InterPro" id="IPR038008">
    <property type="entry name" value="Jag_KH"/>
</dbReference>
<dbReference type="SUPFAM" id="SSF82708">
    <property type="entry name" value="R3H domain"/>
    <property type="match status" value="1"/>
</dbReference>
<dbReference type="Pfam" id="PF01424">
    <property type="entry name" value="R3H"/>
    <property type="match status" value="1"/>
</dbReference>
<feature type="domain" description="R3H" evidence="1">
    <location>
        <begin position="86"/>
        <end position="152"/>
    </location>
</feature>
<dbReference type="GO" id="GO:0003723">
    <property type="term" value="F:RNA binding"/>
    <property type="evidence" value="ECO:0007669"/>
    <property type="project" value="InterPro"/>
</dbReference>
<dbReference type="CDD" id="cd02414">
    <property type="entry name" value="KH-II_Jag"/>
    <property type="match status" value="1"/>
</dbReference>
<dbReference type="PANTHER" id="PTHR35800">
    <property type="entry name" value="PROTEIN JAG"/>
    <property type="match status" value="1"/>
</dbReference>